<evidence type="ECO:0000259" key="3">
    <source>
        <dbReference type="PROSITE" id="PS50110"/>
    </source>
</evidence>
<dbReference type="InterPro" id="IPR029787">
    <property type="entry name" value="Nucleotide_cyclase"/>
</dbReference>
<dbReference type="KEGG" id="palb:EJC50_07145"/>
<accession>A0A3Q8X536</accession>
<dbReference type="RefSeq" id="WP_126014061.1">
    <property type="nucleotide sequence ID" value="NZ_CP034437.1"/>
</dbReference>
<dbReference type="GO" id="GO:0043709">
    <property type="term" value="P:cell adhesion involved in single-species biofilm formation"/>
    <property type="evidence" value="ECO:0007669"/>
    <property type="project" value="TreeGrafter"/>
</dbReference>
<dbReference type="FunFam" id="3.30.70.270:FF:000001">
    <property type="entry name" value="Diguanylate cyclase domain protein"/>
    <property type="match status" value="1"/>
</dbReference>
<dbReference type="GO" id="GO:0000160">
    <property type="term" value="P:phosphorelay signal transduction system"/>
    <property type="evidence" value="ECO:0007669"/>
    <property type="project" value="InterPro"/>
</dbReference>
<sequence>MIQSNRDETGLLSQERLMNHSKRLYVEELFSKLHQLQQLCAADDIEISLDKAAEIYRIVHSIKGSASTIGFKRIGEIAQQMLSSWHWARKVTLAAVLEEYDGAFTLQLYQGSALVSMPLLCALEAEIDASASLIASLQQEVPPVPIEGQGGHTELLPGARRILIIDDDAGLRTYLAERLELEDYRVDMASNVQEAMTLLRGGSYQLITLDLMMYPQSGYEILHMLKNDRAIRVVPMIVLSGINDTEDKVRCLDMGVDDYVSKPFDYEELSARIRRILQRNREFEWIAFRDPLTGLYNRRFFDCQIEVELSRMSRKPANISIVLLDVDHFKKVNDTYGHQIGDLVLQHFGQLLQKSLRTSDIVARWGGEEFVVIMPNTTDSDAYKAIGSILQKVQNSPIVTTGERSYSITFSAGISQWRVGLTVEQWIQRADYALYKAKHLGRNRMCKISSKLRTDPSISGSESVKKVIVAKDDRVLRMIMVDNLVNSGYQTLEAQDGEMAYRMLMSEDADLCILDCVMPVLNGLQVLKRMKDEGSRPVRTKIMFATGHDQSDMAKECFALGADQFITKPFSMQDFERKVSSLME</sequence>
<feature type="domain" description="Response regulatory" evidence="3">
    <location>
        <begin position="161"/>
        <end position="277"/>
    </location>
</feature>
<feature type="modified residue" description="4-aspartylphosphate" evidence="2">
    <location>
        <position position="515"/>
    </location>
</feature>
<dbReference type="SMART" id="SM00448">
    <property type="entry name" value="REC"/>
    <property type="match status" value="2"/>
</dbReference>
<dbReference type="SUPFAM" id="SSF55073">
    <property type="entry name" value="Nucleotide cyclase"/>
    <property type="match status" value="1"/>
</dbReference>
<dbReference type="Gene3D" id="3.30.70.270">
    <property type="match status" value="1"/>
</dbReference>
<organism evidence="6 7">
    <name type="scientific">Paenibacillus albus</name>
    <dbReference type="NCBI Taxonomy" id="2495582"/>
    <lineage>
        <taxon>Bacteria</taxon>
        <taxon>Bacillati</taxon>
        <taxon>Bacillota</taxon>
        <taxon>Bacilli</taxon>
        <taxon>Bacillales</taxon>
        <taxon>Paenibacillaceae</taxon>
        <taxon>Paenibacillus</taxon>
    </lineage>
</organism>
<evidence type="ECO:0000256" key="1">
    <source>
        <dbReference type="PROSITE-ProRule" id="PRU00110"/>
    </source>
</evidence>
<dbReference type="Proteomes" id="UP000272528">
    <property type="component" value="Chromosome"/>
</dbReference>
<dbReference type="PANTHER" id="PTHR45138">
    <property type="entry name" value="REGULATORY COMPONENTS OF SENSORY TRANSDUCTION SYSTEM"/>
    <property type="match status" value="1"/>
</dbReference>
<feature type="modified residue" description="Phosphohistidine" evidence="1">
    <location>
        <position position="60"/>
    </location>
</feature>
<dbReference type="InterPro" id="IPR000160">
    <property type="entry name" value="GGDEF_dom"/>
</dbReference>
<gene>
    <name evidence="6" type="ORF">EJC50_07145</name>
</gene>
<dbReference type="EMBL" id="CP034437">
    <property type="protein sequence ID" value="AZN39464.1"/>
    <property type="molecule type" value="Genomic_DNA"/>
</dbReference>
<keyword evidence="7" id="KW-1185">Reference proteome</keyword>
<dbReference type="InterPro" id="IPR011006">
    <property type="entry name" value="CheY-like_superfamily"/>
</dbReference>
<dbReference type="InterPro" id="IPR001789">
    <property type="entry name" value="Sig_transdc_resp-reg_receiver"/>
</dbReference>
<dbReference type="CDD" id="cd01949">
    <property type="entry name" value="GGDEF"/>
    <property type="match status" value="1"/>
</dbReference>
<dbReference type="SUPFAM" id="SSF52172">
    <property type="entry name" value="CheY-like"/>
    <property type="match status" value="2"/>
</dbReference>
<dbReference type="Pfam" id="PF00072">
    <property type="entry name" value="Response_reg"/>
    <property type="match status" value="2"/>
</dbReference>
<dbReference type="AlphaFoldDB" id="A0A3Q8X536"/>
<evidence type="ECO:0000313" key="6">
    <source>
        <dbReference type="EMBL" id="AZN39464.1"/>
    </source>
</evidence>
<evidence type="ECO:0000259" key="4">
    <source>
        <dbReference type="PROSITE" id="PS50887"/>
    </source>
</evidence>
<dbReference type="CDD" id="cd00088">
    <property type="entry name" value="HPT"/>
    <property type="match status" value="1"/>
</dbReference>
<dbReference type="InterPro" id="IPR036641">
    <property type="entry name" value="HPT_dom_sf"/>
</dbReference>
<keyword evidence="2" id="KW-0597">Phosphoprotein</keyword>
<dbReference type="InterPro" id="IPR043128">
    <property type="entry name" value="Rev_trsase/Diguanyl_cyclase"/>
</dbReference>
<dbReference type="NCBIfam" id="TIGR00254">
    <property type="entry name" value="GGDEF"/>
    <property type="match status" value="1"/>
</dbReference>
<dbReference type="OrthoDB" id="9759607at2"/>
<dbReference type="Gene3D" id="1.20.120.160">
    <property type="entry name" value="HPT domain"/>
    <property type="match status" value="1"/>
</dbReference>
<dbReference type="Pfam" id="PF00990">
    <property type="entry name" value="GGDEF"/>
    <property type="match status" value="1"/>
</dbReference>
<dbReference type="InterPro" id="IPR050469">
    <property type="entry name" value="Diguanylate_Cyclase"/>
</dbReference>
<dbReference type="PROSITE" id="PS50894">
    <property type="entry name" value="HPT"/>
    <property type="match status" value="1"/>
</dbReference>
<feature type="modified residue" description="4-aspartylphosphate" evidence="2">
    <location>
        <position position="210"/>
    </location>
</feature>
<evidence type="ECO:0000313" key="7">
    <source>
        <dbReference type="Proteomes" id="UP000272528"/>
    </source>
</evidence>
<dbReference type="CDD" id="cd00156">
    <property type="entry name" value="REC"/>
    <property type="match status" value="1"/>
</dbReference>
<feature type="domain" description="Response regulatory" evidence="3">
    <location>
        <begin position="466"/>
        <end position="583"/>
    </location>
</feature>
<dbReference type="PROSITE" id="PS50887">
    <property type="entry name" value="GGDEF"/>
    <property type="match status" value="1"/>
</dbReference>
<dbReference type="PANTHER" id="PTHR45138:SF9">
    <property type="entry name" value="DIGUANYLATE CYCLASE DGCM-RELATED"/>
    <property type="match status" value="1"/>
</dbReference>
<dbReference type="Pfam" id="PF01627">
    <property type="entry name" value="Hpt"/>
    <property type="match status" value="1"/>
</dbReference>
<name>A0A3Q8X536_9BACL</name>
<evidence type="ECO:0000256" key="2">
    <source>
        <dbReference type="PROSITE-ProRule" id="PRU00169"/>
    </source>
</evidence>
<reference evidence="7" key="1">
    <citation type="submission" date="2018-12" db="EMBL/GenBank/DDBJ databases">
        <title>Genome sequence of Peanibacillus sp.</title>
        <authorList>
            <person name="Subramani G."/>
            <person name="Srinivasan S."/>
            <person name="Kim M.K."/>
        </authorList>
    </citation>
    <scope>NUCLEOTIDE SEQUENCE [LARGE SCALE GENOMIC DNA]</scope>
    <source>
        <strain evidence="7">18JY67-1</strain>
    </source>
</reference>
<feature type="domain" description="GGDEF" evidence="4">
    <location>
        <begin position="317"/>
        <end position="450"/>
    </location>
</feature>
<dbReference type="GO" id="GO:0052621">
    <property type="term" value="F:diguanylate cyclase activity"/>
    <property type="evidence" value="ECO:0007669"/>
    <property type="project" value="TreeGrafter"/>
</dbReference>
<dbReference type="Gene3D" id="3.40.50.2300">
    <property type="match status" value="2"/>
</dbReference>
<feature type="domain" description="HPt" evidence="5">
    <location>
        <begin position="14"/>
        <end position="123"/>
    </location>
</feature>
<dbReference type="SUPFAM" id="SSF47226">
    <property type="entry name" value="Histidine-containing phosphotransfer domain, HPT domain"/>
    <property type="match status" value="1"/>
</dbReference>
<dbReference type="GO" id="GO:1902201">
    <property type="term" value="P:negative regulation of bacterial-type flagellum-dependent cell motility"/>
    <property type="evidence" value="ECO:0007669"/>
    <property type="project" value="TreeGrafter"/>
</dbReference>
<dbReference type="SMART" id="SM00267">
    <property type="entry name" value="GGDEF"/>
    <property type="match status" value="1"/>
</dbReference>
<protein>
    <submittedName>
        <fullName evidence="6">Diguanylate cyclase</fullName>
    </submittedName>
</protein>
<proteinExistence type="predicted"/>
<dbReference type="PROSITE" id="PS50110">
    <property type="entry name" value="RESPONSE_REGULATORY"/>
    <property type="match status" value="2"/>
</dbReference>
<dbReference type="GO" id="GO:0005886">
    <property type="term" value="C:plasma membrane"/>
    <property type="evidence" value="ECO:0007669"/>
    <property type="project" value="TreeGrafter"/>
</dbReference>
<dbReference type="InterPro" id="IPR008207">
    <property type="entry name" value="Sig_transdc_His_kin_Hpt_dom"/>
</dbReference>
<evidence type="ECO:0000259" key="5">
    <source>
        <dbReference type="PROSITE" id="PS50894"/>
    </source>
</evidence>